<dbReference type="EMBL" id="FCNZ02000102">
    <property type="protein sequence ID" value="SAL81172.1"/>
    <property type="molecule type" value="Genomic_DNA"/>
</dbReference>
<name>A0A158KJ48_9BURK</name>
<evidence type="ECO:0000313" key="2">
    <source>
        <dbReference type="Proteomes" id="UP000054717"/>
    </source>
</evidence>
<protein>
    <submittedName>
        <fullName evidence="1">Uncharacterized protein</fullName>
    </submittedName>
</protein>
<gene>
    <name evidence="1" type="ORF">AWB66_06384</name>
</gene>
<dbReference type="STRING" id="326475.AWB66_06384"/>
<sequence length="233" mass="26404">MRWNRGACLTQRWPLACRNIAVPCSHMTGWRNSTKGWSSTFLWAATTTTFEILASLKSWRLSPVYDVLPQPSIASERFQHLVVGESGRLATLDNAPSGHEALQLSEAFARKLMADVWQVVRDWRPVFENLGVDPRDIDAVQPAFRHVDDVSSADLRRALPWSSGGVMVTFEMTNLWPRRRGAETGKRRTANTKSGNKPFLRLFQLASRKRRTMSCSRSCNEMQQELLVSARGL</sequence>
<comment type="caution">
    <text evidence="1">The sequence shown here is derived from an EMBL/GenBank/DDBJ whole genome shotgun (WGS) entry which is preliminary data.</text>
</comment>
<reference evidence="1" key="1">
    <citation type="submission" date="2016-01" db="EMBL/GenBank/DDBJ databases">
        <authorList>
            <person name="Peeters Charlotte."/>
        </authorList>
    </citation>
    <scope>NUCLEOTIDE SEQUENCE</scope>
    <source>
        <strain evidence="1">LMG 22936</strain>
    </source>
</reference>
<organism evidence="1 2">
    <name type="scientific">Caballeronia telluris</name>
    <dbReference type="NCBI Taxonomy" id="326475"/>
    <lineage>
        <taxon>Bacteria</taxon>
        <taxon>Pseudomonadati</taxon>
        <taxon>Pseudomonadota</taxon>
        <taxon>Betaproteobacteria</taxon>
        <taxon>Burkholderiales</taxon>
        <taxon>Burkholderiaceae</taxon>
        <taxon>Caballeronia</taxon>
    </lineage>
</organism>
<dbReference type="Proteomes" id="UP000054717">
    <property type="component" value="Unassembled WGS sequence"/>
</dbReference>
<evidence type="ECO:0000313" key="1">
    <source>
        <dbReference type="EMBL" id="SAL81172.1"/>
    </source>
</evidence>
<keyword evidence="2" id="KW-1185">Reference proteome</keyword>
<accession>A0A158KJ48</accession>
<proteinExistence type="predicted"/>
<dbReference type="AlphaFoldDB" id="A0A158KJ48"/>